<gene>
    <name evidence="6" type="ORF">DERYTH_LOCUS24241</name>
</gene>
<keyword evidence="7" id="KW-1185">Reference proteome</keyword>
<dbReference type="InterPro" id="IPR002523">
    <property type="entry name" value="MgTranspt_CorA/ZnTranspt_ZntB"/>
</dbReference>
<dbReference type="GO" id="GO:0005886">
    <property type="term" value="C:plasma membrane"/>
    <property type="evidence" value="ECO:0007669"/>
    <property type="project" value="UniProtKB-SubCell"/>
</dbReference>
<feature type="non-terminal residue" evidence="6">
    <location>
        <position position="94"/>
    </location>
</feature>
<dbReference type="GO" id="GO:0015095">
    <property type="term" value="F:magnesium ion transmembrane transporter activity"/>
    <property type="evidence" value="ECO:0007669"/>
    <property type="project" value="TreeGrafter"/>
</dbReference>
<dbReference type="Pfam" id="PF01544">
    <property type="entry name" value="CorA"/>
    <property type="match status" value="1"/>
</dbReference>
<evidence type="ECO:0000256" key="3">
    <source>
        <dbReference type="ARBA" id="ARBA00022989"/>
    </source>
</evidence>
<evidence type="ECO:0000313" key="6">
    <source>
        <dbReference type="EMBL" id="CAG8805191.1"/>
    </source>
</evidence>
<dbReference type="GO" id="GO:0050897">
    <property type="term" value="F:cobalt ion binding"/>
    <property type="evidence" value="ECO:0007669"/>
    <property type="project" value="TreeGrafter"/>
</dbReference>
<dbReference type="GO" id="GO:0000287">
    <property type="term" value="F:magnesium ion binding"/>
    <property type="evidence" value="ECO:0007669"/>
    <property type="project" value="TreeGrafter"/>
</dbReference>
<dbReference type="PANTHER" id="PTHR46494">
    <property type="entry name" value="CORA FAMILY METAL ION TRANSPORTER (EUROFUNG)"/>
    <property type="match status" value="1"/>
</dbReference>
<keyword evidence="3 5" id="KW-1133">Transmembrane helix</keyword>
<evidence type="ECO:0000256" key="1">
    <source>
        <dbReference type="ARBA" id="ARBA00004651"/>
    </source>
</evidence>
<dbReference type="InterPro" id="IPR045863">
    <property type="entry name" value="CorA_TM1_TM2"/>
</dbReference>
<proteinExistence type="predicted"/>
<keyword evidence="4 5" id="KW-0472">Membrane</keyword>
<keyword evidence="2 5" id="KW-0812">Transmembrane</keyword>
<comment type="subcellular location">
    <subcellularLocation>
        <location evidence="1">Cell membrane</location>
        <topology evidence="1">Multi-pass membrane protein</topology>
    </subcellularLocation>
</comment>
<dbReference type="AlphaFoldDB" id="A0A9N9PD12"/>
<name>A0A9N9PD12_9GLOM</name>
<reference evidence="6" key="1">
    <citation type="submission" date="2021-06" db="EMBL/GenBank/DDBJ databases">
        <authorList>
            <person name="Kallberg Y."/>
            <person name="Tangrot J."/>
            <person name="Rosling A."/>
        </authorList>
    </citation>
    <scope>NUCLEOTIDE SEQUENCE</scope>
    <source>
        <strain evidence="6">MA453B</strain>
    </source>
</reference>
<accession>A0A9N9PD12</accession>
<dbReference type="GO" id="GO:0015087">
    <property type="term" value="F:cobalt ion transmembrane transporter activity"/>
    <property type="evidence" value="ECO:0007669"/>
    <property type="project" value="TreeGrafter"/>
</dbReference>
<dbReference type="Gene3D" id="1.20.58.340">
    <property type="entry name" value="Magnesium transport protein CorA, transmembrane region"/>
    <property type="match status" value="1"/>
</dbReference>
<dbReference type="PANTHER" id="PTHR46494:SF1">
    <property type="entry name" value="CORA FAMILY METAL ION TRANSPORTER (EUROFUNG)"/>
    <property type="match status" value="1"/>
</dbReference>
<evidence type="ECO:0000256" key="2">
    <source>
        <dbReference type="ARBA" id="ARBA00022692"/>
    </source>
</evidence>
<dbReference type="SUPFAM" id="SSF144083">
    <property type="entry name" value="Magnesium transport protein CorA, transmembrane region"/>
    <property type="match status" value="1"/>
</dbReference>
<feature type="non-terminal residue" evidence="6">
    <location>
        <position position="1"/>
    </location>
</feature>
<sequence>LHMITGELTLLKKTLAPIKGLVTILRKHSDEKSLITPLAKVYFSDVSIFNLIAYETNENMKLLALLSLIFLPMTFIAGYYGMNFEVFPDLFKPI</sequence>
<protein>
    <submittedName>
        <fullName evidence="6">2767_t:CDS:1</fullName>
    </submittedName>
</protein>
<evidence type="ECO:0000256" key="4">
    <source>
        <dbReference type="ARBA" id="ARBA00023136"/>
    </source>
</evidence>
<dbReference type="OrthoDB" id="165352at2759"/>
<comment type="caution">
    <text evidence="6">The sequence shown here is derived from an EMBL/GenBank/DDBJ whole genome shotgun (WGS) entry which is preliminary data.</text>
</comment>
<feature type="transmembrane region" description="Helical" evidence="5">
    <location>
        <begin position="62"/>
        <end position="82"/>
    </location>
</feature>
<dbReference type="EMBL" id="CAJVPY010039847">
    <property type="protein sequence ID" value="CAG8805191.1"/>
    <property type="molecule type" value="Genomic_DNA"/>
</dbReference>
<organism evidence="6 7">
    <name type="scientific">Dentiscutata erythropus</name>
    <dbReference type="NCBI Taxonomy" id="1348616"/>
    <lineage>
        <taxon>Eukaryota</taxon>
        <taxon>Fungi</taxon>
        <taxon>Fungi incertae sedis</taxon>
        <taxon>Mucoromycota</taxon>
        <taxon>Glomeromycotina</taxon>
        <taxon>Glomeromycetes</taxon>
        <taxon>Diversisporales</taxon>
        <taxon>Gigasporaceae</taxon>
        <taxon>Dentiscutata</taxon>
    </lineage>
</organism>
<evidence type="ECO:0000256" key="5">
    <source>
        <dbReference type="SAM" id="Phobius"/>
    </source>
</evidence>
<dbReference type="Proteomes" id="UP000789405">
    <property type="component" value="Unassembled WGS sequence"/>
</dbReference>
<evidence type="ECO:0000313" key="7">
    <source>
        <dbReference type="Proteomes" id="UP000789405"/>
    </source>
</evidence>